<feature type="repeat" description="CHCR" evidence="7">
    <location>
        <begin position="833"/>
        <end position="972"/>
    </location>
</feature>
<dbReference type="FunFam" id="1.25.40.10:FF:000001">
    <property type="entry name" value="Clathrin heavy chain"/>
    <property type="match status" value="1"/>
</dbReference>
<dbReference type="PROSITE" id="PS50236">
    <property type="entry name" value="CHCR"/>
    <property type="match status" value="7"/>
</dbReference>
<evidence type="ECO:0000256" key="1">
    <source>
        <dbReference type="ARBA" id="ARBA00009535"/>
    </source>
</evidence>
<dbReference type="SMART" id="SM00299">
    <property type="entry name" value="CLH"/>
    <property type="match status" value="7"/>
</dbReference>
<dbReference type="GO" id="GO:0005198">
    <property type="term" value="F:structural molecule activity"/>
    <property type="evidence" value="ECO:0007669"/>
    <property type="project" value="InterPro"/>
</dbReference>
<comment type="function">
    <text evidence="6">Clathrin is the major protein of the polyhedral coat of coated pits and vesicles.</text>
</comment>
<reference evidence="8" key="1">
    <citation type="submission" date="2021-01" db="EMBL/GenBank/DDBJ databases">
        <authorList>
            <person name="Corre E."/>
            <person name="Pelletier E."/>
            <person name="Niang G."/>
            <person name="Scheremetjew M."/>
            <person name="Finn R."/>
            <person name="Kale V."/>
            <person name="Holt S."/>
            <person name="Cochrane G."/>
            <person name="Meng A."/>
            <person name="Brown T."/>
            <person name="Cohen L."/>
        </authorList>
    </citation>
    <scope>NUCLEOTIDE SEQUENCE</scope>
    <source>
        <strain evidence="8">WS</strain>
    </source>
</reference>
<dbReference type="GO" id="GO:0006886">
    <property type="term" value="P:intracellular protein transport"/>
    <property type="evidence" value="ECO:0007669"/>
    <property type="project" value="UniProtKB-UniRule"/>
</dbReference>
<dbReference type="Pfam" id="PF00637">
    <property type="entry name" value="Clathrin"/>
    <property type="match status" value="7"/>
</dbReference>
<protein>
    <recommendedName>
        <fullName evidence="6">Clathrin heavy chain</fullName>
    </recommendedName>
</protein>
<accession>A0A7S1PG69</accession>
<dbReference type="GO" id="GO:0030130">
    <property type="term" value="C:clathrin coat of trans-Golgi network vesicle"/>
    <property type="evidence" value="ECO:0007669"/>
    <property type="project" value="InterPro"/>
</dbReference>
<dbReference type="FunFam" id="1.25.40.10:FF:000005">
    <property type="entry name" value="Clathrin heavy chain"/>
    <property type="match status" value="1"/>
</dbReference>
<dbReference type="InterPro" id="IPR016025">
    <property type="entry name" value="Clathrin_H-chain_N"/>
</dbReference>
<keyword evidence="4 6" id="KW-0168">Coated pit</keyword>
<dbReference type="InterPro" id="IPR055358">
    <property type="entry name" value="CHCR"/>
</dbReference>
<dbReference type="PANTHER" id="PTHR10292:SF1">
    <property type="entry name" value="CLATHRIN HEAVY CHAIN"/>
    <property type="match status" value="1"/>
</dbReference>
<evidence type="ECO:0000256" key="3">
    <source>
        <dbReference type="ARBA" id="ARBA00023136"/>
    </source>
</evidence>
<dbReference type="GO" id="GO:0032051">
    <property type="term" value="F:clathrin light chain binding"/>
    <property type="evidence" value="ECO:0007669"/>
    <property type="project" value="InterPro"/>
</dbReference>
<evidence type="ECO:0000256" key="4">
    <source>
        <dbReference type="ARBA" id="ARBA00023176"/>
    </source>
</evidence>
<feature type="repeat" description="CHCR" evidence="7">
    <location>
        <begin position="1131"/>
        <end position="1279"/>
    </location>
</feature>
<keyword evidence="2" id="KW-0677">Repeat</keyword>
<dbReference type="InterPro" id="IPR016024">
    <property type="entry name" value="ARM-type_fold"/>
</dbReference>
<proteinExistence type="inferred from homology"/>
<evidence type="ECO:0000313" key="8">
    <source>
        <dbReference type="EMBL" id="CAD9082087.1"/>
    </source>
</evidence>
<keyword evidence="3 6" id="KW-0472">Membrane</keyword>
<feature type="repeat" description="CHCR" evidence="7">
    <location>
        <begin position="686"/>
        <end position="828"/>
    </location>
</feature>
<dbReference type="InterPro" id="IPR011990">
    <property type="entry name" value="TPR-like_helical_dom_sf"/>
</dbReference>
<organism evidence="8">
    <name type="scientific">Percolomonas cosmopolitus</name>
    <dbReference type="NCBI Taxonomy" id="63605"/>
    <lineage>
        <taxon>Eukaryota</taxon>
        <taxon>Discoba</taxon>
        <taxon>Heterolobosea</taxon>
        <taxon>Tetramitia</taxon>
        <taxon>Eutetramitia</taxon>
        <taxon>Percolomonadidae</taxon>
        <taxon>Percolomonas</taxon>
    </lineage>
</organism>
<dbReference type="GO" id="GO:0071439">
    <property type="term" value="C:clathrin complex"/>
    <property type="evidence" value="ECO:0007669"/>
    <property type="project" value="InterPro"/>
</dbReference>
<dbReference type="Gene3D" id="1.25.40.730">
    <property type="match status" value="1"/>
</dbReference>
<keyword evidence="5 6" id="KW-0968">Cytoplasmic vesicle</keyword>
<feature type="repeat" description="CHCR" evidence="7">
    <location>
        <begin position="979"/>
        <end position="1125"/>
    </location>
</feature>
<dbReference type="Pfam" id="PF13838">
    <property type="entry name" value="Clathrin_H_link"/>
    <property type="match status" value="1"/>
</dbReference>
<feature type="repeat" description="CHCR" evidence="7">
    <location>
        <begin position="535"/>
        <end position="683"/>
    </location>
</feature>
<dbReference type="InterPro" id="IPR016341">
    <property type="entry name" value="Clathrin_heavy_chain"/>
</dbReference>
<dbReference type="GO" id="GO:0006898">
    <property type="term" value="P:receptor-mediated endocytosis"/>
    <property type="evidence" value="ECO:0007669"/>
    <property type="project" value="TreeGrafter"/>
</dbReference>
<dbReference type="Gene3D" id="2.130.10.110">
    <property type="entry name" value="Clathrin heavy-chain terminal domain"/>
    <property type="match status" value="1"/>
</dbReference>
<evidence type="ECO:0000256" key="6">
    <source>
        <dbReference type="PIRNR" id="PIRNR002290"/>
    </source>
</evidence>
<feature type="repeat" description="CHCR" evidence="7">
    <location>
        <begin position="1433"/>
        <end position="1576"/>
    </location>
</feature>
<evidence type="ECO:0000256" key="5">
    <source>
        <dbReference type="ARBA" id="ARBA00023329"/>
    </source>
</evidence>
<dbReference type="FunFam" id="1.25.40.10:FF:000002">
    <property type="entry name" value="Clathrin heavy chain"/>
    <property type="match status" value="1"/>
</dbReference>
<dbReference type="Gene3D" id="1.25.40.10">
    <property type="entry name" value="Tetratricopeptide repeat domain"/>
    <property type="match status" value="3"/>
</dbReference>
<name>A0A7S1PG69_9EUKA</name>
<evidence type="ECO:0000256" key="2">
    <source>
        <dbReference type="ARBA" id="ARBA00022737"/>
    </source>
</evidence>
<dbReference type="GO" id="GO:0030132">
    <property type="term" value="C:clathrin coat of coated pit"/>
    <property type="evidence" value="ECO:0007669"/>
    <property type="project" value="InterPro"/>
</dbReference>
<dbReference type="Pfam" id="PF01394">
    <property type="entry name" value="Clathrin_propel"/>
    <property type="match status" value="1"/>
</dbReference>
<comment type="similarity">
    <text evidence="1 6">Belongs to the clathrin heavy chain family.</text>
</comment>
<gene>
    <name evidence="8" type="ORF">PCOS0759_LOCUS5327</name>
</gene>
<feature type="repeat" description="CHCR" evidence="7">
    <location>
        <begin position="1284"/>
        <end position="1430"/>
    </location>
</feature>
<dbReference type="SUPFAM" id="SSF50989">
    <property type="entry name" value="Clathrin heavy-chain terminal domain"/>
    <property type="match status" value="1"/>
</dbReference>
<dbReference type="EMBL" id="HBGD01006421">
    <property type="protein sequence ID" value="CAD9082087.1"/>
    <property type="molecule type" value="Transcribed_RNA"/>
</dbReference>
<dbReference type="FunFam" id="1.25.40.730:FF:000002">
    <property type="entry name" value="Clathrin heavy chain"/>
    <property type="match status" value="1"/>
</dbReference>
<dbReference type="InterPro" id="IPR022365">
    <property type="entry name" value="Clathrin_H-chain_propeller_rpt"/>
</dbReference>
<dbReference type="InterPro" id="IPR000547">
    <property type="entry name" value="Clathrin_H-chain/VPS_repeat"/>
</dbReference>
<comment type="subcellular location">
    <subcellularLocation>
        <location evidence="6">Cytoplasmic vesicle membrane</location>
        <topology evidence="6">Peripheral membrane protein</topology>
        <orientation evidence="6">Cytoplasmic side</orientation>
    </subcellularLocation>
    <subcellularLocation>
        <location evidence="6">Membrane</location>
        <location evidence="6">Coated pit</location>
        <topology evidence="6">Peripheral membrane protein</topology>
        <orientation evidence="6">Cytoplasmic side</orientation>
    </subcellularLocation>
</comment>
<sequence>MSQQIPIQFSELFQLTSLPGISPNTITFSTVSMQSDKFICIRDVINEAKVINIVEVETQKLTTNKVNAESAIMNPSTKVLALRAGNTLQIYNLEMKTKMKQYTMNEPILYWCWVNASTLAIVTKGSVYHWSMEGNEDPKKVFDKHTNFEGATIINYRVDKSEKWLLLIGLKRTDTGFMQGVMQLYSVEKGATQAIEGHAAAFMEYRLSPTYTTTLICIAANTQQGGKLFVMEVPGPKPADAPKMQRRVTQIPFPVNTDFPVAMQVSEKHGIIYLITKTGFLFLYEASTATLIYKNRISAETIFVTAPYGATNGLIGINKSGQVLSVSIDDSTIIPFLTESNAQLAIQIASYANLGGADDLYIRQFNQFVQQGDVQNAVKVAATSPQGILRTQETIQKLRRISIQPGQKNPLSVYFQTIIETGKLNTFESVELAQIVLQKPQGVNYIEKLMNEDKIEGSETLGDIIQPYNPDLALKIYLKGQAHDKIIDNLLRVGDFERVLAYCDKVNYDPDYLYLFRKLVQINRDAAVKFAARVYETKPGFIDPNTIVDIFVQGQMIKQATAFLLEILKEDKEEDAELQTRLLDINLMYSPVQVADSILGQNMFSHYNKQHVAQLCEKVGLYQRALENYSSLADRKRVIVNTQYLNAEWLVNFFGNNLSQEETLICLRELLQNNIRQNLNLVVEVAHKYSNELGPNELIRMFEDFHSFDGIFYYLSGVVDELQDADLVFKYIESAVKIGQLPEVERITRENDVYDSVKVKEFLKSSGLKNQTPLINVCDKHGFVEELVHYLYSNKLNQYIDSYIKTRNPLKTPNVIGALLDVDASEDYITGLLMSVGNMCPIEPLVAEVEKRNRLKLLRPWLEARVNEGTEEPAAHNAIAKIYIDTNNNPDQFLRENQYYDSRVVGKYCEKRDPHLSFIAYERGQCDEEIVHVTTANSMFKQLARYLVRRQNDNLWRLVLDEENEHRRQIIDQVVQTALPECQDADEVSSTVRAFMAADLPNELIELLEQIVLHGNSNFKTNKSLQNLLILTAIKADPDRVKGYLEKLDQYDGPDIAQIAIEKGLYEEAFYIYNKFDLHEDAIGVLIRNIGDIDRATDFADNIATPSVWSLLGNAQLNATPPLIAEAIESLMKANDSNTYRQVITAAEQGGYYTELIRYLLMARQQTQDSFIDTELIYSYAKCSEQDEGSNSLADLEDFISSPNTAQILAVGERCFDEGMYEASRILFSHINNYSRLASALIKLGRYREAVAAATKANSIKTWKEVMVACIEAKDFRYAQSCGLNIIIHADELDDLIFYYESRGYFDEVIALLEKGLGIEGAHKGIFTSLAILYAKYKSEKMMDHIQRYYRRCFIQKLLGACEQNELWAELCFLYRHSDEYDLAVRTMIDHPVEAWDHNTFTETIRQVVNMELHYRSIQFYLDEHPQHVIDLLQVLTPNLDHERVAREVEKTGDLPLIKEYLEVVQDNNLPAVNDALHKLYIEEEDYETLRNSIEQFRNFDQIVLAKKLEKHELLEFRRISAWMYRINKKYAESISLSKQDKLYQDAMDTAAESQDRDISEDLLRFFVENKLNACFAACLYNCYSFIRPDVALELAWRNNIQDMVMPFMIQVLREYTNKVDKLGEKQEAAAANANHNAFQPDEMQSEYSDPSVYYSAAGYPSEHMGPPPMGGGYYDQGGQGSGFINF</sequence>
<dbReference type="PIRSF" id="PIRSF002290">
    <property type="entry name" value="Clathrin_H_chain"/>
    <property type="match status" value="1"/>
</dbReference>
<dbReference type="PANTHER" id="PTHR10292">
    <property type="entry name" value="CLATHRIN HEAVY CHAIN RELATED"/>
    <property type="match status" value="1"/>
</dbReference>
<dbReference type="SUPFAM" id="SSF48371">
    <property type="entry name" value="ARM repeat"/>
    <property type="match status" value="6"/>
</dbReference>
<evidence type="ECO:0000256" key="7">
    <source>
        <dbReference type="PROSITE-ProRule" id="PRU01006"/>
    </source>
</evidence>